<keyword evidence="3" id="KW-1185">Reference proteome</keyword>
<evidence type="ECO:0000313" key="3">
    <source>
        <dbReference type="Proteomes" id="UP000194933"/>
    </source>
</evidence>
<comment type="caution">
    <text evidence="2">The sequence shown here is derived from an EMBL/GenBank/DDBJ whole genome shotgun (WGS) entry which is preliminary data.</text>
</comment>
<keyword evidence="1" id="KW-1133">Transmembrane helix</keyword>
<organism evidence="2 3">
    <name type="scientific">Candidatus Enterococcus wittei</name>
    <dbReference type="NCBI Taxonomy" id="1987383"/>
    <lineage>
        <taxon>Bacteria</taxon>
        <taxon>Bacillati</taxon>
        <taxon>Bacillota</taxon>
        <taxon>Bacilli</taxon>
        <taxon>Lactobacillales</taxon>
        <taxon>Enterococcaceae</taxon>
        <taxon>Enterococcus</taxon>
    </lineage>
</organism>
<proteinExistence type="predicted"/>
<dbReference type="RefSeq" id="WP_086284069.1">
    <property type="nucleotide sequence ID" value="NZ_NGMO01000001.1"/>
</dbReference>
<keyword evidence="1" id="KW-0812">Transmembrane</keyword>
<name>A0A2C9XQ19_9ENTE</name>
<evidence type="ECO:0000313" key="2">
    <source>
        <dbReference type="EMBL" id="OTP12259.1"/>
    </source>
</evidence>
<keyword evidence="1" id="KW-0472">Membrane</keyword>
<feature type="transmembrane region" description="Helical" evidence="1">
    <location>
        <begin position="20"/>
        <end position="49"/>
    </location>
</feature>
<dbReference type="EMBL" id="NGMO01000001">
    <property type="protein sequence ID" value="OTP12259.1"/>
    <property type="molecule type" value="Genomic_DNA"/>
</dbReference>
<accession>A0A2C9XQ19</accession>
<sequence length="112" mass="11820">MTGYNPVLRGFGKNWWNSTGFVSGVINVGLIAIGLWTGASNLIAVRALLRNNRTNITRMVEKQILSKVGISVGGLLNSMINAAMAISASSVGGILAEGLDRADGRNDNYILA</sequence>
<protein>
    <submittedName>
        <fullName evidence="2">Uncharacterized protein</fullName>
    </submittedName>
</protein>
<dbReference type="AlphaFoldDB" id="A0A2C9XQ19"/>
<evidence type="ECO:0000256" key="1">
    <source>
        <dbReference type="SAM" id="Phobius"/>
    </source>
</evidence>
<dbReference type="Proteomes" id="UP000194933">
    <property type="component" value="Unassembled WGS sequence"/>
</dbReference>
<dbReference type="STRING" id="1987383.A5844_000491"/>
<gene>
    <name evidence="2" type="ORF">A5844_000491</name>
</gene>
<reference evidence="2 3" key="1">
    <citation type="submission" date="2017-05" db="EMBL/GenBank/DDBJ databases">
        <title>The Genome Sequence of Enterococcus sp. 10A9_DIV0425.</title>
        <authorList>
            <consortium name="The Broad Institute Genomics Platform"/>
            <consortium name="The Broad Institute Genomic Center for Infectious Diseases"/>
            <person name="Earl A."/>
            <person name="Manson A."/>
            <person name="Schwartman J."/>
            <person name="Gilmore M."/>
            <person name="Abouelleil A."/>
            <person name="Cao P."/>
            <person name="Chapman S."/>
            <person name="Cusick C."/>
            <person name="Shea T."/>
            <person name="Young S."/>
            <person name="Neafsey D."/>
            <person name="Nusbaum C."/>
            <person name="Birren B."/>
        </authorList>
    </citation>
    <scope>NUCLEOTIDE SEQUENCE [LARGE SCALE GENOMIC DNA]</scope>
    <source>
        <strain evidence="2 3">10A9_DIV0425</strain>
    </source>
</reference>